<proteinExistence type="predicted"/>
<organism evidence="1 2">
    <name type="scientific">Marinobacterium halophilum</name>
    <dbReference type="NCBI Taxonomy" id="267374"/>
    <lineage>
        <taxon>Bacteria</taxon>
        <taxon>Pseudomonadati</taxon>
        <taxon>Pseudomonadota</taxon>
        <taxon>Gammaproteobacteria</taxon>
        <taxon>Oceanospirillales</taxon>
        <taxon>Oceanospirillaceae</taxon>
        <taxon>Marinobacterium</taxon>
    </lineage>
</organism>
<keyword evidence="2" id="KW-1185">Reference proteome</keyword>
<dbReference type="AlphaFoldDB" id="A0A2P8F527"/>
<comment type="caution">
    <text evidence="1">The sequence shown here is derived from an EMBL/GenBank/DDBJ whole genome shotgun (WGS) entry which is preliminary data.</text>
</comment>
<dbReference type="Pfam" id="PF08907">
    <property type="entry name" value="DUF1853"/>
    <property type="match status" value="1"/>
</dbReference>
<dbReference type="Proteomes" id="UP000242133">
    <property type="component" value="Unassembled WGS sequence"/>
</dbReference>
<dbReference type="EMBL" id="PYGI01000001">
    <property type="protein sequence ID" value="PSL16826.1"/>
    <property type="molecule type" value="Genomic_DNA"/>
</dbReference>
<dbReference type="InterPro" id="IPR015003">
    <property type="entry name" value="DUF1853"/>
</dbReference>
<reference evidence="1 2" key="1">
    <citation type="submission" date="2018-03" db="EMBL/GenBank/DDBJ databases">
        <title>Genomic Encyclopedia of Archaeal and Bacterial Type Strains, Phase II (KMG-II): from individual species to whole genera.</title>
        <authorList>
            <person name="Goeker M."/>
        </authorList>
    </citation>
    <scope>NUCLEOTIDE SEQUENCE [LARGE SCALE GENOMIC DNA]</scope>
    <source>
        <strain evidence="1 2">DSM 17586</strain>
    </source>
</reference>
<accession>A0A2P8F527</accession>
<evidence type="ECO:0000313" key="2">
    <source>
        <dbReference type="Proteomes" id="UP000242133"/>
    </source>
</evidence>
<protein>
    <recommendedName>
        <fullName evidence="3">DUF1853 family protein</fullName>
    </recommendedName>
</protein>
<evidence type="ECO:0008006" key="3">
    <source>
        <dbReference type="Google" id="ProtNLM"/>
    </source>
</evidence>
<evidence type="ECO:0000313" key="1">
    <source>
        <dbReference type="EMBL" id="PSL16826.1"/>
    </source>
</evidence>
<gene>
    <name evidence="1" type="ORF">CLV44_101226</name>
</gene>
<dbReference type="OrthoDB" id="378654at2"/>
<name>A0A2P8F527_9GAMM</name>
<dbReference type="RefSeq" id="WP_106590260.1">
    <property type="nucleotide sequence ID" value="NZ_PYGI01000001.1"/>
</dbReference>
<sequence length="300" mass="33827">MSANAEQPRFQQPVMRHLAWLCSAPQLYRGAETFDPLNYLPADYLARLIFWDRHPEHMPACLRQPAPRRLGLYFEQLYACLLSDVLEWPLLARNRQIMDGKRTLGELDFLVRNPLSGAVEHHEIAVKFYLGYLAPAAEQTLWYGPDSRDRLDLKTARLLGHQSGMAARPEARPLLAEFGLTMPPRPRIFMPGYLFYPEQSALDAPAQTDMAHGRGQWCHVSQLAGRDANGWVVLRKPHWLGVWEQASAPAADTLITAADEVCQTGQPRLLARLAVSSAGWQEVERLFVVPDAWPGRPSTG</sequence>